<gene>
    <name evidence="2" type="ORF">HU742_014950</name>
    <name evidence="1" type="ORF">HU742_21290</name>
</gene>
<dbReference type="EMBL" id="JABWQX010000010">
    <property type="protein sequence ID" value="MBC3397756.1"/>
    <property type="molecule type" value="Genomic_DNA"/>
</dbReference>
<dbReference type="Gene3D" id="3.30.450.400">
    <property type="entry name" value="Colicin M, catalytic domain"/>
    <property type="match status" value="1"/>
</dbReference>
<name>A0A923JTC2_9PSED</name>
<keyword evidence="3" id="KW-1185">Reference proteome</keyword>
<reference evidence="1 3" key="1">
    <citation type="journal article" date="2020" name="Microorganisms">
        <title>Reliable Identification of Environmental Pseudomonas Isolates Using the rpoD Gene.</title>
        <authorList>
            <consortium name="The Broad Institute Genome Sequencing Platform"/>
            <person name="Girard L."/>
            <person name="Lood C."/>
            <person name="Rokni-Zadeh H."/>
            <person name="van Noort V."/>
            <person name="Lavigne R."/>
            <person name="De Mot R."/>
        </authorList>
    </citation>
    <scope>NUCLEOTIDE SEQUENCE</scope>
    <source>
        <strain evidence="1 3">SWRI102</strain>
    </source>
</reference>
<evidence type="ECO:0000313" key="3">
    <source>
        <dbReference type="Proteomes" id="UP000659438"/>
    </source>
</evidence>
<protein>
    <submittedName>
        <fullName evidence="1">Lipid II-degrading bacteriocin</fullName>
    </submittedName>
</protein>
<accession>A0A923JTC2</accession>
<dbReference type="Proteomes" id="UP000659438">
    <property type="component" value="Unassembled WGS sequence"/>
</dbReference>
<reference evidence="2" key="3">
    <citation type="submission" date="2021-06" db="EMBL/GenBank/DDBJ databases">
        <title>Updating the genus Pseudomonas: Description of 43 new species and partition of the Pseudomonas putida group.</title>
        <authorList>
            <person name="Girard L."/>
            <person name="Lood C."/>
            <person name="Vandamme P."/>
            <person name="Rokni-Zadeh H."/>
            <person name="Van Noort V."/>
            <person name="Hofte M."/>
            <person name="Lavigne R."/>
            <person name="De Mot R."/>
        </authorList>
    </citation>
    <scope>NUCLEOTIDE SEQUENCE</scope>
    <source>
        <strain evidence="2">SWRI102</strain>
    </source>
</reference>
<evidence type="ECO:0000313" key="1">
    <source>
        <dbReference type="EMBL" id="MBC3397756.1"/>
    </source>
</evidence>
<proteinExistence type="predicted"/>
<dbReference type="RefSeq" id="WP_186644612.1">
    <property type="nucleotide sequence ID" value="NZ_JABWQX020000001.1"/>
</dbReference>
<reference evidence="1" key="2">
    <citation type="submission" date="2020-07" db="EMBL/GenBank/DDBJ databases">
        <authorList>
            <person name="Lood C."/>
            <person name="Girard L."/>
        </authorList>
    </citation>
    <scope>NUCLEOTIDE SEQUENCE</scope>
    <source>
        <strain evidence="1">SWRI102</strain>
    </source>
</reference>
<evidence type="ECO:0000313" key="2">
    <source>
        <dbReference type="EMBL" id="MBV4552441.1"/>
    </source>
</evidence>
<organism evidence="1">
    <name type="scientific">Pseudomonas marvdashtae</name>
    <dbReference type="NCBI Taxonomy" id="2745500"/>
    <lineage>
        <taxon>Bacteria</taxon>
        <taxon>Pseudomonadati</taxon>
        <taxon>Pseudomonadota</taxon>
        <taxon>Gammaproteobacteria</taxon>
        <taxon>Pseudomonadales</taxon>
        <taxon>Pseudomonadaceae</taxon>
        <taxon>Pseudomonas</taxon>
    </lineage>
</organism>
<dbReference type="EMBL" id="JABWQX020000001">
    <property type="protein sequence ID" value="MBV4552441.1"/>
    <property type="molecule type" value="Genomic_DNA"/>
</dbReference>
<dbReference type="AlphaFoldDB" id="A0A923JTC2"/>
<dbReference type="Pfam" id="PF14859">
    <property type="entry name" value="Colicin_M"/>
    <property type="match status" value="1"/>
</dbReference>
<sequence>MNNELPITFVYPDEFGTSRGSGRGLPSPAPMAMIGKMIEERNVAYARGHWPQMLGRHLVAMRNNSPVRYGLDGIIIGELKVAHGADLLMLKNSKLDTASAWRLGIKEGAKIKKIEQLAIEQEFSGGVFTPFKAISHWLLGKGKPASVRLDRTGISPAPNKIPDLMAVINTAGIGVTTVDLKVPYSTAQDSNIARIYLGNITLQITGKVIRNTSGSLKFTGTAKAFSDRYDANASNHRPVFDEKVTTALRQVGRVARAQDYEIRITGELPINFSR</sequence>
<dbReference type="GO" id="GO:0042742">
    <property type="term" value="P:defense response to bacterium"/>
    <property type="evidence" value="ECO:0007669"/>
    <property type="project" value="InterPro"/>
</dbReference>
<comment type="caution">
    <text evidence="1">The sequence shown here is derived from an EMBL/GenBank/DDBJ whole genome shotgun (WGS) entry which is preliminary data.</text>
</comment>
<dbReference type="InterPro" id="IPR028056">
    <property type="entry name" value="Colicin_M"/>
</dbReference>